<organism evidence="2 3">
    <name type="scientific">Roseateles puraquae</name>
    <dbReference type="NCBI Taxonomy" id="431059"/>
    <lineage>
        <taxon>Bacteria</taxon>
        <taxon>Pseudomonadati</taxon>
        <taxon>Pseudomonadota</taxon>
        <taxon>Betaproteobacteria</taxon>
        <taxon>Burkholderiales</taxon>
        <taxon>Sphaerotilaceae</taxon>
        <taxon>Roseateles</taxon>
    </lineage>
</organism>
<feature type="chain" id="PRO_5012965183" description="Cyanophycinase" evidence="1">
    <location>
        <begin position="24"/>
        <end position="453"/>
    </location>
</feature>
<dbReference type="EMBL" id="NISI01000010">
    <property type="protein sequence ID" value="OWR02278.1"/>
    <property type="molecule type" value="Genomic_DNA"/>
</dbReference>
<dbReference type="Gene3D" id="3.40.50.880">
    <property type="match status" value="1"/>
</dbReference>
<dbReference type="SUPFAM" id="SSF52317">
    <property type="entry name" value="Class I glutamine amidotransferase-like"/>
    <property type="match status" value="1"/>
</dbReference>
<name>A0A254NA28_9BURK</name>
<evidence type="ECO:0000313" key="3">
    <source>
        <dbReference type="Proteomes" id="UP000197446"/>
    </source>
</evidence>
<keyword evidence="3" id="KW-1185">Reference proteome</keyword>
<comment type="caution">
    <text evidence="2">The sequence shown here is derived from an EMBL/GenBank/DDBJ whole genome shotgun (WGS) entry which is preliminary data.</text>
</comment>
<dbReference type="InterPro" id="IPR029062">
    <property type="entry name" value="Class_I_gatase-like"/>
</dbReference>
<dbReference type="PANTHER" id="PTHR36175:SF1">
    <property type="entry name" value="CYANOPHYCINASE"/>
    <property type="match status" value="1"/>
</dbReference>
<reference evidence="2 3" key="1">
    <citation type="journal article" date="2007" name="Int. J. Syst. Evol. Microbiol.">
        <title>Description of Pelomonas aquatica sp. nov. and Pelomonas puraquae sp. nov., isolated from industrial and haemodialysis water.</title>
        <authorList>
            <person name="Gomila M."/>
            <person name="Bowien B."/>
            <person name="Falsen E."/>
            <person name="Moore E.R."/>
            <person name="Lalucat J."/>
        </authorList>
    </citation>
    <scope>NUCLEOTIDE SEQUENCE [LARGE SCALE GENOMIC DNA]</scope>
    <source>
        <strain evidence="2 3">CCUG 52769</strain>
    </source>
</reference>
<feature type="signal peptide" evidence="1">
    <location>
        <begin position="1"/>
        <end position="23"/>
    </location>
</feature>
<evidence type="ECO:0000313" key="2">
    <source>
        <dbReference type="EMBL" id="OWR02278.1"/>
    </source>
</evidence>
<dbReference type="Proteomes" id="UP000197446">
    <property type="component" value="Unassembled WGS sequence"/>
</dbReference>
<dbReference type="AlphaFoldDB" id="A0A254NA28"/>
<dbReference type="RefSeq" id="WP_088485253.1">
    <property type="nucleotide sequence ID" value="NZ_NISI01000010.1"/>
</dbReference>
<evidence type="ECO:0008006" key="4">
    <source>
        <dbReference type="Google" id="ProtNLM"/>
    </source>
</evidence>
<proteinExistence type="predicted"/>
<keyword evidence="1" id="KW-0732">Signal</keyword>
<gene>
    <name evidence="2" type="ORF">CDO81_21335</name>
</gene>
<evidence type="ECO:0000256" key="1">
    <source>
        <dbReference type="SAM" id="SignalP"/>
    </source>
</evidence>
<protein>
    <recommendedName>
        <fullName evidence="4">Cyanophycinase</fullName>
    </recommendedName>
</protein>
<dbReference type="PANTHER" id="PTHR36175">
    <property type="entry name" value="CYANOPHYCINASE"/>
    <property type="match status" value="1"/>
</dbReference>
<dbReference type="OrthoDB" id="9799980at2"/>
<accession>A0A254NA28</accession>
<sequence>MNTRLSAGAAALLLTLASLPATAGKLFLSGGAYDDANVDLFVNGLRKATGRDANFTPNLASTSNCGTNWATTACPRIAVITAAKDSYATGLDAFQNDIPATSTSSLKRGYYNLFQTHGFSPKFITAHVDNYGVHASASTPEGQANIAVINQADAVWFVGGDQAKIIRTLLTDSGADSGLAAALRARWNNGSGNIVIAGDSAGNHALNVKMHAAGVSYGYLYYGADLPSTPVTGWQTLGDTRDGTTALRYLENGATMKGLGFLPAGILSDTHFDSRSGRLGRLAAALRSLSVQQGFGVDENTGVVVDTAAQTATVYGTNKLLIVDTAAASVQIGTYYKVNGLRVSLLTPGDRYNYSSKVVTSSKTAIGSSYYYSSYYDSADIFAALETSKSLTRVVDQTPTTNVGTAPVPVYSSGPSYPSGAPVIKLRFTRDATTKGYYAGGKYTVDKVKVDIY</sequence>